<comment type="caution">
    <text evidence="1">The sequence shown here is derived from an EMBL/GenBank/DDBJ whole genome shotgun (WGS) entry which is preliminary data.</text>
</comment>
<reference evidence="1 2" key="1">
    <citation type="journal article" date="2019" name="Microorganisms">
        <title>Paenibacillus lutrae sp. nov., A Chitinolytic Species Isolated from A River Otter in Castril Natural Park, Granada, Spain.</title>
        <authorList>
            <person name="Rodriguez M."/>
            <person name="Reina J.C."/>
            <person name="Bejar V."/>
            <person name="Llamas I."/>
        </authorList>
    </citation>
    <scope>NUCLEOTIDE SEQUENCE [LARGE SCALE GENOMIC DNA]</scope>
    <source>
        <strain evidence="1 2">N10</strain>
    </source>
</reference>
<dbReference type="AlphaFoldDB" id="A0A7X3FFN4"/>
<evidence type="ECO:0008006" key="3">
    <source>
        <dbReference type="Google" id="ProtNLM"/>
    </source>
</evidence>
<accession>A0A7X3FFN4</accession>
<protein>
    <recommendedName>
        <fullName evidence="3">Butirosin biosynthesis protein H N-terminal domain-containing protein</fullName>
    </recommendedName>
</protein>
<dbReference type="Proteomes" id="UP000490800">
    <property type="component" value="Unassembled WGS sequence"/>
</dbReference>
<proteinExistence type="predicted"/>
<keyword evidence="2" id="KW-1185">Reference proteome</keyword>
<gene>
    <name evidence="1" type="ORF">EDM21_04885</name>
</gene>
<name>A0A7X3FFN4_9BACL</name>
<sequence>MNHLPVVEAPGFETECYHNIRLSIVQAHRELMPWYYSHFMNLTLKTAGEDLFPVIRFEEHLEVYSDIIEETPLPDCEDWVEQVRNCIDKGRYLVVYFNWRHIPTSRYFKKQDIYHEALVYGYDDSRQTLQFVAFDVEDKGYGSSEVPYSLFNDEMKRLVAEDMHSQRWFAFYGFPASVISLRDSQRTRPDTRSMYFALDRGRVRASRTEKDTFAAGYYVNEYLAGYFRQLAEGRPLQVKEFVYWNIIVHKMILHKSLMLQRIDYMRGSSGSKQLELLKALYVKVKTEMDRVKWTSIKYQRTKASVYLHQLADHFHTLYELEKRAAAMMMEFLTLSHLNQNLGH</sequence>
<dbReference type="OrthoDB" id="2517875at2"/>
<dbReference type="EMBL" id="RHLK01000002">
    <property type="protein sequence ID" value="MVO98858.1"/>
    <property type="molecule type" value="Genomic_DNA"/>
</dbReference>
<organism evidence="1 2">
    <name type="scientific">Paenibacillus lutrae</name>
    <dbReference type="NCBI Taxonomy" id="2078573"/>
    <lineage>
        <taxon>Bacteria</taxon>
        <taxon>Bacillati</taxon>
        <taxon>Bacillota</taxon>
        <taxon>Bacilli</taxon>
        <taxon>Bacillales</taxon>
        <taxon>Paenibacillaceae</taxon>
        <taxon>Paenibacillus</taxon>
    </lineage>
</organism>
<evidence type="ECO:0000313" key="2">
    <source>
        <dbReference type="Proteomes" id="UP000490800"/>
    </source>
</evidence>
<evidence type="ECO:0000313" key="1">
    <source>
        <dbReference type="EMBL" id="MVO98858.1"/>
    </source>
</evidence>